<dbReference type="EC" id="2.7.13.3" evidence="3"/>
<feature type="transmembrane region" description="Helical" evidence="14">
    <location>
        <begin position="12"/>
        <end position="29"/>
    </location>
</feature>
<dbReference type="PROSITE" id="PS50109">
    <property type="entry name" value="HIS_KIN"/>
    <property type="match status" value="1"/>
</dbReference>
<reference evidence="17" key="1">
    <citation type="journal article" date="2019" name="Int. J. Syst. Evol. Microbiol.">
        <title>The Global Catalogue of Microorganisms (GCM) 10K type strain sequencing project: providing services to taxonomists for standard genome sequencing and annotation.</title>
        <authorList>
            <consortium name="The Broad Institute Genomics Platform"/>
            <consortium name="The Broad Institute Genome Sequencing Center for Infectious Disease"/>
            <person name="Wu L."/>
            <person name="Ma J."/>
        </authorList>
    </citation>
    <scope>NUCLEOTIDE SEQUENCE [LARGE SCALE GENOMIC DNA]</scope>
    <source>
        <strain evidence="17">CCM 8702</strain>
    </source>
</reference>
<dbReference type="Proteomes" id="UP000605427">
    <property type="component" value="Unassembled WGS sequence"/>
</dbReference>
<evidence type="ECO:0000256" key="13">
    <source>
        <dbReference type="ARBA" id="ARBA00023136"/>
    </source>
</evidence>
<evidence type="ECO:0000256" key="12">
    <source>
        <dbReference type="ARBA" id="ARBA00023012"/>
    </source>
</evidence>
<gene>
    <name evidence="16" type="ORF">GCM10007362_25620</name>
</gene>
<dbReference type="PRINTS" id="PR00344">
    <property type="entry name" value="BCTRLSENSOR"/>
</dbReference>
<dbReference type="SMART" id="SM00388">
    <property type="entry name" value="HisKA"/>
    <property type="match status" value="1"/>
</dbReference>
<dbReference type="Pfam" id="PF00512">
    <property type="entry name" value="HisKA"/>
    <property type="match status" value="1"/>
</dbReference>
<dbReference type="InterPro" id="IPR003661">
    <property type="entry name" value="HisK_dim/P_dom"/>
</dbReference>
<dbReference type="InterPro" id="IPR004358">
    <property type="entry name" value="Sig_transdc_His_kin-like_C"/>
</dbReference>
<comment type="caution">
    <text evidence="16">The sequence shown here is derived from an EMBL/GenBank/DDBJ whole genome shotgun (WGS) entry which is preliminary data.</text>
</comment>
<comment type="catalytic activity">
    <reaction evidence="1">
        <text>ATP + protein L-histidine = ADP + protein N-phospho-L-histidine.</text>
        <dbReference type="EC" id="2.7.13.3"/>
    </reaction>
</comment>
<dbReference type="Gene3D" id="3.30.565.10">
    <property type="entry name" value="Histidine kinase-like ATPase, C-terminal domain"/>
    <property type="match status" value="1"/>
</dbReference>
<dbReference type="Pfam" id="PF02518">
    <property type="entry name" value="HATPase_c"/>
    <property type="match status" value="1"/>
</dbReference>
<evidence type="ECO:0000256" key="3">
    <source>
        <dbReference type="ARBA" id="ARBA00012438"/>
    </source>
</evidence>
<keyword evidence="8" id="KW-0547">Nucleotide-binding</keyword>
<keyword evidence="17" id="KW-1185">Reference proteome</keyword>
<evidence type="ECO:0000313" key="16">
    <source>
        <dbReference type="EMBL" id="GGH79195.1"/>
    </source>
</evidence>
<evidence type="ECO:0000256" key="4">
    <source>
        <dbReference type="ARBA" id="ARBA00022475"/>
    </source>
</evidence>
<evidence type="ECO:0000256" key="7">
    <source>
        <dbReference type="ARBA" id="ARBA00022692"/>
    </source>
</evidence>
<keyword evidence="4" id="KW-1003">Cell membrane</keyword>
<dbReference type="EMBL" id="BMDD01000003">
    <property type="protein sequence ID" value="GGH79195.1"/>
    <property type="molecule type" value="Genomic_DNA"/>
</dbReference>
<proteinExistence type="predicted"/>
<evidence type="ECO:0000256" key="11">
    <source>
        <dbReference type="ARBA" id="ARBA00022989"/>
    </source>
</evidence>
<sequence length="344" mass="39611">MKLFWREHIPLISFFVLQALLVSLLYWLSGENRPLSVMLYGLLLSTAALAGYLAYRCIALRRMYRRLADPSVPRGERLETLGEAPLAEAVAGLIRVYDREYEEELAARRSAMERHATFIGRWVHQMKTPLSVLQLSAQEIEDEDLADSVREELDRLRQGLETVIYTSRLERFEQDLAVERVVLAVPVHEALAEQRRLFIKRRISPVIEIDEETEVYTDRKWLRFILGQILTNAVHYTEGIGKKVRIRAYRRGADQVLEISDEGIGIAPEDVNRVFNPYFTGQRGRQYKESTGMGLYLVSEICRNLDHGVELESQPGTGTAVRIVFREAAAAFSEHNLNEHVRRR</sequence>
<dbReference type="InterPro" id="IPR005467">
    <property type="entry name" value="His_kinase_dom"/>
</dbReference>
<dbReference type="CDD" id="cd00082">
    <property type="entry name" value="HisKA"/>
    <property type="match status" value="1"/>
</dbReference>
<evidence type="ECO:0000256" key="14">
    <source>
        <dbReference type="SAM" id="Phobius"/>
    </source>
</evidence>
<evidence type="ECO:0000256" key="8">
    <source>
        <dbReference type="ARBA" id="ARBA00022741"/>
    </source>
</evidence>
<evidence type="ECO:0000256" key="5">
    <source>
        <dbReference type="ARBA" id="ARBA00022553"/>
    </source>
</evidence>
<dbReference type="SMART" id="SM00387">
    <property type="entry name" value="HATPase_c"/>
    <property type="match status" value="1"/>
</dbReference>
<evidence type="ECO:0000259" key="15">
    <source>
        <dbReference type="PROSITE" id="PS50109"/>
    </source>
</evidence>
<keyword evidence="12" id="KW-0902">Two-component regulatory system</keyword>
<feature type="transmembrane region" description="Helical" evidence="14">
    <location>
        <begin position="35"/>
        <end position="55"/>
    </location>
</feature>
<dbReference type="PANTHER" id="PTHR45453:SF2">
    <property type="entry name" value="HISTIDINE KINASE"/>
    <property type="match status" value="1"/>
</dbReference>
<dbReference type="InterPro" id="IPR003594">
    <property type="entry name" value="HATPase_dom"/>
</dbReference>
<protein>
    <recommendedName>
        <fullName evidence="3">histidine kinase</fullName>
        <ecNumber evidence="3">2.7.13.3</ecNumber>
    </recommendedName>
</protein>
<feature type="domain" description="Histidine kinase" evidence="15">
    <location>
        <begin position="121"/>
        <end position="329"/>
    </location>
</feature>
<keyword evidence="5" id="KW-0597">Phosphoprotein</keyword>
<evidence type="ECO:0000256" key="6">
    <source>
        <dbReference type="ARBA" id="ARBA00022679"/>
    </source>
</evidence>
<comment type="subcellular location">
    <subcellularLocation>
        <location evidence="2">Cell membrane</location>
        <topology evidence="2">Multi-pass membrane protein</topology>
    </subcellularLocation>
</comment>
<evidence type="ECO:0000256" key="2">
    <source>
        <dbReference type="ARBA" id="ARBA00004651"/>
    </source>
</evidence>
<dbReference type="RefSeq" id="WP_172243932.1">
    <property type="nucleotide sequence ID" value="NZ_BMDD01000003.1"/>
</dbReference>
<evidence type="ECO:0000256" key="9">
    <source>
        <dbReference type="ARBA" id="ARBA00022777"/>
    </source>
</evidence>
<keyword evidence="9 16" id="KW-0418">Kinase</keyword>
<dbReference type="SUPFAM" id="SSF47384">
    <property type="entry name" value="Homodimeric domain of signal transducing histidine kinase"/>
    <property type="match status" value="1"/>
</dbReference>
<evidence type="ECO:0000313" key="17">
    <source>
        <dbReference type="Proteomes" id="UP000605427"/>
    </source>
</evidence>
<keyword evidence="6" id="KW-0808">Transferase</keyword>
<dbReference type="SUPFAM" id="SSF55874">
    <property type="entry name" value="ATPase domain of HSP90 chaperone/DNA topoisomerase II/histidine kinase"/>
    <property type="match status" value="1"/>
</dbReference>
<keyword evidence="11 14" id="KW-1133">Transmembrane helix</keyword>
<evidence type="ECO:0000256" key="10">
    <source>
        <dbReference type="ARBA" id="ARBA00022840"/>
    </source>
</evidence>
<accession>A0ABQ1ZW69</accession>
<organism evidence="16 17">
    <name type="scientific">Saccharibacillus endophyticus</name>
    <dbReference type="NCBI Taxonomy" id="2060666"/>
    <lineage>
        <taxon>Bacteria</taxon>
        <taxon>Bacillati</taxon>
        <taxon>Bacillota</taxon>
        <taxon>Bacilli</taxon>
        <taxon>Bacillales</taxon>
        <taxon>Paenibacillaceae</taxon>
        <taxon>Saccharibacillus</taxon>
    </lineage>
</organism>
<evidence type="ECO:0000256" key="1">
    <source>
        <dbReference type="ARBA" id="ARBA00000085"/>
    </source>
</evidence>
<keyword evidence="7 14" id="KW-0812">Transmembrane</keyword>
<dbReference type="InterPro" id="IPR036890">
    <property type="entry name" value="HATPase_C_sf"/>
</dbReference>
<keyword evidence="13 14" id="KW-0472">Membrane</keyword>
<keyword evidence="10" id="KW-0067">ATP-binding</keyword>
<dbReference type="InterPro" id="IPR036097">
    <property type="entry name" value="HisK_dim/P_sf"/>
</dbReference>
<dbReference type="GO" id="GO:0016301">
    <property type="term" value="F:kinase activity"/>
    <property type="evidence" value="ECO:0007669"/>
    <property type="project" value="UniProtKB-KW"/>
</dbReference>
<dbReference type="PANTHER" id="PTHR45453">
    <property type="entry name" value="PHOSPHATE REGULON SENSOR PROTEIN PHOR"/>
    <property type="match status" value="1"/>
</dbReference>
<name>A0ABQ1ZW69_9BACL</name>
<dbReference type="InterPro" id="IPR050351">
    <property type="entry name" value="BphY/WalK/GraS-like"/>
</dbReference>